<organism evidence="1 2">
    <name type="scientific">Diploptera punctata</name>
    <name type="common">Pacific beetle cockroach</name>
    <dbReference type="NCBI Taxonomy" id="6984"/>
    <lineage>
        <taxon>Eukaryota</taxon>
        <taxon>Metazoa</taxon>
        <taxon>Ecdysozoa</taxon>
        <taxon>Arthropoda</taxon>
        <taxon>Hexapoda</taxon>
        <taxon>Insecta</taxon>
        <taxon>Pterygota</taxon>
        <taxon>Neoptera</taxon>
        <taxon>Polyneoptera</taxon>
        <taxon>Dictyoptera</taxon>
        <taxon>Blattodea</taxon>
        <taxon>Blaberoidea</taxon>
        <taxon>Blaberidae</taxon>
        <taxon>Diplopterinae</taxon>
        <taxon>Diploptera</taxon>
    </lineage>
</organism>
<gene>
    <name evidence="1" type="ORF">L9F63_025762</name>
</gene>
<keyword evidence="2" id="KW-1185">Reference proteome</keyword>
<sequence length="80" mass="9348">LKGWKLLQDDTKPMQLICGDMKDASDVACKQTDKVYSSVNREIYKMKCELTEHSARQDLCIRTRKMYKMSSDIFETIAHK</sequence>
<dbReference type="Proteomes" id="UP001233999">
    <property type="component" value="Unassembled WGS sequence"/>
</dbReference>
<dbReference type="EMBL" id="JASPKZ010010046">
    <property type="protein sequence ID" value="KAJ9575287.1"/>
    <property type="molecule type" value="Genomic_DNA"/>
</dbReference>
<name>A0AAD7Z7S2_DIPPU</name>
<reference evidence="1" key="1">
    <citation type="journal article" date="2023" name="IScience">
        <title>Live-bearing cockroach genome reveals convergent evolutionary mechanisms linked to viviparity in insects and beyond.</title>
        <authorList>
            <person name="Fouks B."/>
            <person name="Harrison M.C."/>
            <person name="Mikhailova A.A."/>
            <person name="Marchal E."/>
            <person name="English S."/>
            <person name="Carruthers M."/>
            <person name="Jennings E.C."/>
            <person name="Chiamaka E.L."/>
            <person name="Frigard R.A."/>
            <person name="Pippel M."/>
            <person name="Attardo G.M."/>
            <person name="Benoit J.B."/>
            <person name="Bornberg-Bauer E."/>
            <person name="Tobe S.S."/>
        </authorList>
    </citation>
    <scope>NUCLEOTIDE SEQUENCE</scope>
    <source>
        <strain evidence="1">Stay&amp;Tobe</strain>
    </source>
</reference>
<evidence type="ECO:0000313" key="1">
    <source>
        <dbReference type="EMBL" id="KAJ9575287.1"/>
    </source>
</evidence>
<reference evidence="1" key="2">
    <citation type="submission" date="2023-05" db="EMBL/GenBank/DDBJ databases">
        <authorList>
            <person name="Fouks B."/>
        </authorList>
    </citation>
    <scope>NUCLEOTIDE SEQUENCE</scope>
    <source>
        <strain evidence="1">Stay&amp;Tobe</strain>
        <tissue evidence="1">Testes</tissue>
    </source>
</reference>
<proteinExistence type="predicted"/>
<evidence type="ECO:0000313" key="2">
    <source>
        <dbReference type="Proteomes" id="UP001233999"/>
    </source>
</evidence>
<dbReference type="AlphaFoldDB" id="A0AAD7Z7S2"/>
<comment type="caution">
    <text evidence="1">The sequence shown here is derived from an EMBL/GenBank/DDBJ whole genome shotgun (WGS) entry which is preliminary data.</text>
</comment>
<accession>A0AAD7Z7S2</accession>
<feature type="non-terminal residue" evidence="1">
    <location>
        <position position="1"/>
    </location>
</feature>
<feature type="non-terminal residue" evidence="1">
    <location>
        <position position="80"/>
    </location>
</feature>
<protein>
    <submittedName>
        <fullName evidence="1">Uncharacterized protein</fullName>
    </submittedName>
</protein>